<dbReference type="EMBL" id="NIQU01000007">
    <property type="protein sequence ID" value="PIA67120.1"/>
    <property type="molecule type" value="Genomic_DNA"/>
</dbReference>
<comment type="caution">
    <text evidence="2">The sequence shown here is derived from an EMBL/GenBank/DDBJ whole genome shotgun (WGS) entry which is preliminary data.</text>
</comment>
<name>A0A2G5FGK5_9PSED</name>
<evidence type="ECO:0008006" key="4">
    <source>
        <dbReference type="Google" id="ProtNLM"/>
    </source>
</evidence>
<dbReference type="PROSITE" id="PS51257">
    <property type="entry name" value="PROKAR_LIPOPROTEIN"/>
    <property type="match status" value="1"/>
</dbReference>
<accession>A0A2G5FGK5</accession>
<keyword evidence="1" id="KW-0732">Signal</keyword>
<feature type="signal peptide" evidence="1">
    <location>
        <begin position="1"/>
        <end position="24"/>
    </location>
</feature>
<evidence type="ECO:0000313" key="3">
    <source>
        <dbReference type="Proteomes" id="UP000229504"/>
    </source>
</evidence>
<feature type="chain" id="PRO_5013807966" description="Secreted protein" evidence="1">
    <location>
        <begin position="25"/>
        <end position="123"/>
    </location>
</feature>
<proteinExistence type="predicted"/>
<evidence type="ECO:0000313" key="2">
    <source>
        <dbReference type="EMBL" id="PIA67120.1"/>
    </source>
</evidence>
<protein>
    <recommendedName>
        <fullName evidence="4">Secreted protein</fullName>
    </recommendedName>
</protein>
<sequence>MNIKGALGVLMSATVLASLSGCLAQNTQTQGLQNTQLANDPCAPTATSNLIATGRSLLDMANTVLETQQSFNGNSATYAKRMEVAENAQKVNQGNNVLNNIENLSGAGQQPCVPAAAPASAAR</sequence>
<evidence type="ECO:0000256" key="1">
    <source>
        <dbReference type="SAM" id="SignalP"/>
    </source>
</evidence>
<organism evidence="2 3">
    <name type="scientific">Pseudomonas sediminis</name>
    <dbReference type="NCBI Taxonomy" id="1691904"/>
    <lineage>
        <taxon>Bacteria</taxon>
        <taxon>Pseudomonadati</taxon>
        <taxon>Pseudomonadota</taxon>
        <taxon>Gammaproteobacteria</taxon>
        <taxon>Pseudomonadales</taxon>
        <taxon>Pseudomonadaceae</taxon>
        <taxon>Pseudomonas</taxon>
    </lineage>
</organism>
<dbReference type="Proteomes" id="UP000229504">
    <property type="component" value="Unassembled WGS sequence"/>
</dbReference>
<dbReference type="AlphaFoldDB" id="A0A2G5FGK5"/>
<dbReference type="RefSeq" id="WP_099525854.1">
    <property type="nucleotide sequence ID" value="NZ_NIQU01000007.1"/>
</dbReference>
<reference evidence="3" key="1">
    <citation type="submission" date="2017-06" db="EMBL/GenBank/DDBJ databases">
        <authorList>
            <person name="Rastogi G."/>
            <person name="Vaishampayan P."/>
            <person name="Seuylemezian A."/>
        </authorList>
    </citation>
    <scope>NUCLEOTIDE SEQUENCE [LARGE SCALE GENOMIC DNA]</scope>
    <source>
        <strain evidence="3">PI11</strain>
    </source>
</reference>
<gene>
    <name evidence="2" type="ORF">CDO35_16890</name>
</gene>